<keyword evidence="8 10" id="KW-0472">Membrane</keyword>
<keyword evidence="6 10" id="KW-1133">Transmembrane helix</keyword>
<dbReference type="CDD" id="cd15844">
    <property type="entry name" value="SNARE_syntaxin5"/>
    <property type="match status" value="1"/>
</dbReference>
<dbReference type="AlphaFoldDB" id="A0A3L6T231"/>
<dbReference type="GO" id="GO:0048278">
    <property type="term" value="P:vesicle docking"/>
    <property type="evidence" value="ECO:0007669"/>
    <property type="project" value="TreeGrafter"/>
</dbReference>
<feature type="region of interest" description="Disordered" evidence="9">
    <location>
        <begin position="116"/>
        <end position="141"/>
    </location>
</feature>
<evidence type="ECO:0000256" key="1">
    <source>
        <dbReference type="ARBA" id="ARBA00004211"/>
    </source>
</evidence>
<dbReference type="GO" id="GO:0006888">
    <property type="term" value="P:endoplasmic reticulum to Golgi vesicle-mediated transport"/>
    <property type="evidence" value="ECO:0007669"/>
    <property type="project" value="TreeGrafter"/>
</dbReference>
<keyword evidence="5" id="KW-0653">Protein transport</keyword>
<evidence type="ECO:0000256" key="2">
    <source>
        <dbReference type="ARBA" id="ARBA00009063"/>
    </source>
</evidence>
<proteinExistence type="inferred from homology"/>
<feature type="transmembrane region" description="Helical" evidence="10">
    <location>
        <begin position="296"/>
        <end position="316"/>
    </location>
</feature>
<dbReference type="PANTHER" id="PTHR19957:SF3">
    <property type="entry name" value="SYNTAXIN-5"/>
    <property type="match status" value="1"/>
</dbReference>
<evidence type="ECO:0000313" key="12">
    <source>
        <dbReference type="EMBL" id="RLN29981.1"/>
    </source>
</evidence>
<dbReference type="PROSITE" id="PS50192">
    <property type="entry name" value="T_SNARE"/>
    <property type="match status" value="1"/>
</dbReference>
<evidence type="ECO:0000259" key="11">
    <source>
        <dbReference type="PROSITE" id="PS50192"/>
    </source>
</evidence>
<feature type="domain" description="T-SNARE coiled-coil homology" evidence="11">
    <location>
        <begin position="177"/>
        <end position="214"/>
    </location>
</feature>
<evidence type="ECO:0000256" key="3">
    <source>
        <dbReference type="ARBA" id="ARBA00022448"/>
    </source>
</evidence>
<dbReference type="GO" id="GO:0000139">
    <property type="term" value="C:Golgi membrane"/>
    <property type="evidence" value="ECO:0007669"/>
    <property type="project" value="TreeGrafter"/>
</dbReference>
<evidence type="ECO:0000256" key="9">
    <source>
        <dbReference type="SAM" id="MobiDB-lite"/>
    </source>
</evidence>
<dbReference type="Gene3D" id="1.20.58.70">
    <property type="match status" value="1"/>
</dbReference>
<dbReference type="STRING" id="4540.A0A3L6T231"/>
<feature type="compositionally biased region" description="Polar residues" evidence="9">
    <location>
        <begin position="116"/>
        <end position="135"/>
    </location>
</feature>
<dbReference type="Proteomes" id="UP000275267">
    <property type="component" value="Unassembled WGS sequence"/>
</dbReference>
<sequence length="317" mass="35679">MFETEFRPSGCHVTSPKIEIAKSTSVFDDPSADIQNLTAAVNKDITALKAAVLDLQVLFNSQSEGGNVSQDAANHSTAIVDILKEALMNTTKEFNEVLTTRTKSLRVHQDRRNIFSLSASGDGSHPSVRQDQPSESIPPAPWAINSASNSFFQRQRNRGDISYSSGQEQQQLAVQQDSYMQSRDEAIKNLESTTNELTQIFRQLATMVSQQGEVAIRLYLSNILLSKFMMKKTFLSCYPYETYVSNIGNPFNNKIMINCLALHDRIDENMDDTLVNVDSAQEQLLKHLNNISSNRWLMSKIFIMLIILLLIFILFIT</sequence>
<dbReference type="InterPro" id="IPR010989">
    <property type="entry name" value="SNARE"/>
</dbReference>
<dbReference type="GO" id="GO:0006886">
    <property type="term" value="P:intracellular protein transport"/>
    <property type="evidence" value="ECO:0007669"/>
    <property type="project" value="TreeGrafter"/>
</dbReference>
<reference evidence="13" key="1">
    <citation type="journal article" date="2019" name="Nat. Commun.">
        <title>The genome of broomcorn millet.</title>
        <authorList>
            <person name="Zou C."/>
            <person name="Miki D."/>
            <person name="Li D."/>
            <person name="Tang Q."/>
            <person name="Xiao L."/>
            <person name="Rajput S."/>
            <person name="Deng P."/>
            <person name="Jia W."/>
            <person name="Huang R."/>
            <person name="Zhang M."/>
            <person name="Sun Y."/>
            <person name="Hu J."/>
            <person name="Fu X."/>
            <person name="Schnable P.S."/>
            <person name="Li F."/>
            <person name="Zhang H."/>
            <person name="Feng B."/>
            <person name="Zhu X."/>
            <person name="Liu R."/>
            <person name="Schnable J.C."/>
            <person name="Zhu J.-K."/>
            <person name="Zhang H."/>
        </authorList>
    </citation>
    <scope>NUCLEOTIDE SEQUENCE [LARGE SCALE GENOMIC DNA]</scope>
</reference>
<organism evidence="12 13">
    <name type="scientific">Panicum miliaceum</name>
    <name type="common">Proso millet</name>
    <name type="synonym">Broomcorn millet</name>
    <dbReference type="NCBI Taxonomy" id="4540"/>
    <lineage>
        <taxon>Eukaryota</taxon>
        <taxon>Viridiplantae</taxon>
        <taxon>Streptophyta</taxon>
        <taxon>Embryophyta</taxon>
        <taxon>Tracheophyta</taxon>
        <taxon>Spermatophyta</taxon>
        <taxon>Magnoliopsida</taxon>
        <taxon>Liliopsida</taxon>
        <taxon>Poales</taxon>
        <taxon>Poaceae</taxon>
        <taxon>PACMAD clade</taxon>
        <taxon>Panicoideae</taxon>
        <taxon>Panicodae</taxon>
        <taxon>Paniceae</taxon>
        <taxon>Panicinae</taxon>
        <taxon>Panicum</taxon>
        <taxon>Panicum sect. Panicum</taxon>
    </lineage>
</organism>
<dbReference type="InterPro" id="IPR045242">
    <property type="entry name" value="Syntaxin"/>
</dbReference>
<keyword evidence="3" id="KW-0813">Transport</keyword>
<accession>A0A3L6T231</accession>
<evidence type="ECO:0000256" key="7">
    <source>
        <dbReference type="ARBA" id="ARBA00023054"/>
    </source>
</evidence>
<comment type="similarity">
    <text evidence="2">Belongs to the syntaxin family.</text>
</comment>
<evidence type="ECO:0000256" key="10">
    <source>
        <dbReference type="SAM" id="Phobius"/>
    </source>
</evidence>
<gene>
    <name evidence="12" type="ORF">C2845_PM05G25680</name>
</gene>
<dbReference type="Gene3D" id="1.20.5.110">
    <property type="match status" value="1"/>
</dbReference>
<protein>
    <recommendedName>
        <fullName evidence="11">t-SNARE coiled-coil homology domain-containing protein</fullName>
    </recommendedName>
</protein>
<evidence type="ECO:0000256" key="5">
    <source>
        <dbReference type="ARBA" id="ARBA00022927"/>
    </source>
</evidence>
<dbReference type="PANTHER" id="PTHR19957">
    <property type="entry name" value="SYNTAXIN"/>
    <property type="match status" value="1"/>
</dbReference>
<dbReference type="GO" id="GO:0006906">
    <property type="term" value="P:vesicle fusion"/>
    <property type="evidence" value="ECO:0007669"/>
    <property type="project" value="TreeGrafter"/>
</dbReference>
<dbReference type="EMBL" id="PQIB02000003">
    <property type="protein sequence ID" value="RLN29981.1"/>
    <property type="molecule type" value="Genomic_DNA"/>
</dbReference>
<evidence type="ECO:0000256" key="4">
    <source>
        <dbReference type="ARBA" id="ARBA00022692"/>
    </source>
</evidence>
<evidence type="ECO:0000256" key="8">
    <source>
        <dbReference type="ARBA" id="ARBA00023136"/>
    </source>
</evidence>
<comment type="caution">
    <text evidence="12">The sequence shown here is derived from an EMBL/GenBank/DDBJ whole genome shotgun (WGS) entry which is preliminary data.</text>
</comment>
<keyword evidence="13" id="KW-1185">Reference proteome</keyword>
<keyword evidence="7" id="KW-0175">Coiled coil</keyword>
<dbReference type="SUPFAM" id="SSF47661">
    <property type="entry name" value="t-snare proteins"/>
    <property type="match status" value="1"/>
</dbReference>
<dbReference type="InterPro" id="IPR000727">
    <property type="entry name" value="T_SNARE_dom"/>
</dbReference>
<evidence type="ECO:0000313" key="13">
    <source>
        <dbReference type="Proteomes" id="UP000275267"/>
    </source>
</evidence>
<dbReference type="GO" id="GO:0000149">
    <property type="term" value="F:SNARE binding"/>
    <property type="evidence" value="ECO:0007669"/>
    <property type="project" value="TreeGrafter"/>
</dbReference>
<name>A0A3L6T231_PANMI</name>
<dbReference type="GO" id="GO:0005484">
    <property type="term" value="F:SNAP receptor activity"/>
    <property type="evidence" value="ECO:0007669"/>
    <property type="project" value="TreeGrafter"/>
</dbReference>
<keyword evidence="4 10" id="KW-0812">Transmembrane</keyword>
<dbReference type="Pfam" id="PF05739">
    <property type="entry name" value="SNARE"/>
    <property type="match status" value="1"/>
</dbReference>
<comment type="subcellular location">
    <subcellularLocation>
        <location evidence="1">Membrane</location>
        <topology evidence="1">Single-pass type IV membrane protein</topology>
    </subcellularLocation>
</comment>
<dbReference type="OrthoDB" id="421009at2759"/>
<evidence type="ECO:0000256" key="6">
    <source>
        <dbReference type="ARBA" id="ARBA00022989"/>
    </source>
</evidence>
<dbReference type="GO" id="GO:0031201">
    <property type="term" value="C:SNARE complex"/>
    <property type="evidence" value="ECO:0007669"/>
    <property type="project" value="TreeGrafter"/>
</dbReference>